<dbReference type="PANTHER" id="PTHR38567:SF1">
    <property type="entry name" value="DUF4291 DOMAIN-CONTAINING PROTEIN"/>
    <property type="match status" value="1"/>
</dbReference>
<dbReference type="AlphaFoldDB" id="A0A250G2Y6"/>
<dbReference type="KEGG" id="csto:CGC58_03520"/>
<dbReference type="Pfam" id="PF14124">
    <property type="entry name" value="DUF4291"/>
    <property type="match status" value="1"/>
</dbReference>
<dbReference type="InterPro" id="IPR025633">
    <property type="entry name" value="DUF4291"/>
</dbReference>
<gene>
    <name evidence="1" type="ORF">CGC58_03520</name>
</gene>
<evidence type="ECO:0000313" key="1">
    <source>
        <dbReference type="EMBL" id="ATA90557.1"/>
    </source>
</evidence>
<dbReference type="Proteomes" id="UP000217348">
    <property type="component" value="Chromosome"/>
</dbReference>
<evidence type="ECO:0000313" key="2">
    <source>
        <dbReference type="Proteomes" id="UP000217348"/>
    </source>
</evidence>
<sequence>MALGFQSIRNPITAQSLFNIAFSNFEYLKEDENYPLQRKCTWALADIGTDEAKKFLEEIRLKALPAIAQFADKRLRNWEEELRRKGQKLRSERNYHLAISLEKYTDSLKNLPNEGQNIVGNVLEIKDAEYNSFLRKVEYITTEYIVVYQAYNPKIAKYAVENQTLGGEEFSYSRMSWIKTNFLWMMFRSGWAEKQNQEKILAIWIEKKDFQSILQDAVFSSYQPHLYESEDAWRKELEQKEVRLQWDPDRNYLGEKLKRRAIQLGLKGKSLEKFGTEQIVGIMDITDFVKEQKSLIDSNQVDKLLIPKERIIYFDDGKNNKRIDLGQRNNHSLDTENVGWFSKIIRKFF</sequence>
<evidence type="ECO:0008006" key="3">
    <source>
        <dbReference type="Google" id="ProtNLM"/>
    </source>
</evidence>
<dbReference type="PANTHER" id="PTHR38567">
    <property type="entry name" value="DUF4291 DOMAIN-CONTAINING PROTEIN"/>
    <property type="match status" value="1"/>
</dbReference>
<protein>
    <recommendedName>
        <fullName evidence="3">DUF4291 domain-containing protein</fullName>
    </recommendedName>
</protein>
<reference evidence="2" key="1">
    <citation type="submission" date="2017-06" db="EMBL/GenBank/DDBJ databases">
        <title>Capnocytophaga spp. assemblies.</title>
        <authorList>
            <person name="Gulvik C.A."/>
        </authorList>
    </citation>
    <scope>NUCLEOTIDE SEQUENCE [LARGE SCALE GENOMIC DNA]</scope>
    <source>
        <strain evidence="2">H2177</strain>
    </source>
</reference>
<proteinExistence type="predicted"/>
<name>A0A250G2Y6_9FLAO</name>
<dbReference type="EMBL" id="CP022387">
    <property type="protein sequence ID" value="ATA90557.1"/>
    <property type="molecule type" value="Genomic_DNA"/>
</dbReference>
<dbReference type="OrthoDB" id="65842at2"/>
<organism evidence="1 2">
    <name type="scientific">Capnocytophaga stomatis</name>
    <dbReference type="NCBI Taxonomy" id="1848904"/>
    <lineage>
        <taxon>Bacteria</taxon>
        <taxon>Pseudomonadati</taxon>
        <taxon>Bacteroidota</taxon>
        <taxon>Flavobacteriia</taxon>
        <taxon>Flavobacteriales</taxon>
        <taxon>Flavobacteriaceae</taxon>
        <taxon>Capnocytophaga</taxon>
    </lineage>
</organism>
<accession>A0A250G2Y6</accession>